<feature type="compositionally biased region" description="Polar residues" evidence="1">
    <location>
        <begin position="117"/>
        <end position="134"/>
    </location>
</feature>
<feature type="region of interest" description="Disordered" evidence="1">
    <location>
        <begin position="75"/>
        <end position="134"/>
    </location>
</feature>
<evidence type="ECO:0000313" key="2">
    <source>
        <dbReference type="EMBL" id="GIY46263.1"/>
    </source>
</evidence>
<keyword evidence="3" id="KW-1185">Reference proteome</keyword>
<dbReference type="AlphaFoldDB" id="A0AAV4TQK7"/>
<feature type="compositionally biased region" description="Polar residues" evidence="1">
    <location>
        <begin position="86"/>
        <end position="110"/>
    </location>
</feature>
<gene>
    <name evidence="2" type="primary">mAChR-A</name>
    <name evidence="2" type="ORF">CEXT_202821</name>
</gene>
<dbReference type="Proteomes" id="UP001054945">
    <property type="component" value="Unassembled WGS sequence"/>
</dbReference>
<sequence length="134" mass="15375">MTKEPPEADKSPYTTIEMILIAIVAVLKYHHKSLETTYVPTSLCVETSKYLPKNKVPKRMKLTERLRAWCRFERDADQQEDESTSHESPVTTPASVETQMQPSRTTSMNFRSDHRIQLQSNTLSVPSTSYQKGK</sequence>
<comment type="caution">
    <text evidence="2">The sequence shown here is derived from an EMBL/GenBank/DDBJ whole genome shotgun (WGS) entry which is preliminary data.</text>
</comment>
<name>A0AAV4TQK7_CAEEX</name>
<reference evidence="2 3" key="1">
    <citation type="submission" date="2021-06" db="EMBL/GenBank/DDBJ databases">
        <title>Caerostris extrusa draft genome.</title>
        <authorList>
            <person name="Kono N."/>
            <person name="Arakawa K."/>
        </authorList>
    </citation>
    <scope>NUCLEOTIDE SEQUENCE [LARGE SCALE GENOMIC DNA]</scope>
</reference>
<proteinExistence type="predicted"/>
<dbReference type="EMBL" id="BPLR01011393">
    <property type="protein sequence ID" value="GIY46263.1"/>
    <property type="molecule type" value="Genomic_DNA"/>
</dbReference>
<evidence type="ECO:0000313" key="3">
    <source>
        <dbReference type="Proteomes" id="UP001054945"/>
    </source>
</evidence>
<protein>
    <submittedName>
        <fullName evidence="2">Muscarinic acetylcholine receptor DM1</fullName>
    </submittedName>
</protein>
<keyword evidence="2" id="KW-0675">Receptor</keyword>
<organism evidence="2 3">
    <name type="scientific">Caerostris extrusa</name>
    <name type="common">Bark spider</name>
    <name type="synonym">Caerostris bankana</name>
    <dbReference type="NCBI Taxonomy" id="172846"/>
    <lineage>
        <taxon>Eukaryota</taxon>
        <taxon>Metazoa</taxon>
        <taxon>Ecdysozoa</taxon>
        <taxon>Arthropoda</taxon>
        <taxon>Chelicerata</taxon>
        <taxon>Arachnida</taxon>
        <taxon>Araneae</taxon>
        <taxon>Araneomorphae</taxon>
        <taxon>Entelegynae</taxon>
        <taxon>Araneoidea</taxon>
        <taxon>Araneidae</taxon>
        <taxon>Caerostris</taxon>
    </lineage>
</organism>
<accession>A0AAV4TQK7</accession>
<evidence type="ECO:0000256" key="1">
    <source>
        <dbReference type="SAM" id="MobiDB-lite"/>
    </source>
</evidence>